<evidence type="ECO:0000256" key="8">
    <source>
        <dbReference type="SAM" id="Phobius"/>
    </source>
</evidence>
<dbReference type="GO" id="GO:0005886">
    <property type="term" value="C:plasma membrane"/>
    <property type="evidence" value="ECO:0007669"/>
    <property type="project" value="UniProtKB-SubCell"/>
</dbReference>
<comment type="subcellular location">
    <subcellularLocation>
        <location evidence="1">Cell membrane</location>
        <topology evidence="1">Multi-pass membrane protein</topology>
    </subcellularLocation>
</comment>
<evidence type="ECO:0000256" key="5">
    <source>
        <dbReference type="ARBA" id="ARBA00022692"/>
    </source>
</evidence>
<feature type="transmembrane region" description="Helical" evidence="8">
    <location>
        <begin position="122"/>
        <end position="139"/>
    </location>
</feature>
<feature type="transmembrane region" description="Helical" evidence="8">
    <location>
        <begin position="341"/>
        <end position="361"/>
    </location>
</feature>
<sequence length="620" mass="69790">MSKTVNKPTAAAQASTFYPQSTEQDNRLWGNIFMASLALILILMTVMSFSYGLSGDEVDMNEYGKAILKYFTTFGSDQTVLNMPKDYNRDGVMQYYGGFFDLICAIVNKFSPLGEYATRHMLNAWAGFLAILFAAKIAARSFSKQAGVFCAWLMFAAPFFLGHAMNNPKDVPFATAYIAAIYFIIKLFEGFPKPSIKAYVLAILSIGITIDVRVGGILLIPYLFVFSGIIYVVKQWFQDQKVDLKAFIKPIAIVAVLGYLAGSLFWPYGQKNPISNPLTALHEMSNFKVSIAQLFEGEKVASSELPGNFLIKSFIITNSYVLLTGLVLMGVFLFSIRKHRAAANIYFVIFTGIFPVFYIIYSKANVYHGWRHVMFAFPSLAIAATGGWYCLNSYLAKKNFKYGMAIAALLLLEPLAFIVTSFPNTICYFNTFAGGVKGAYTNYEVDYYYNSVKQDVDYFKKNELPKLKPGDTVTIASNCAHLLLKYFEGVGNVRILYVRYPERNQKPWDYSIYHIALIPGEEVKARTWLPKSTLFTASVSDCPLSALAKRPSYDDAKGFEALNRNSVDTALIYFNNYMKADPNNVEMLNLMANIYHQLHRDDLANQYMGQMKKLLQVSEE</sequence>
<name>A0A2S7SR47_9BACT</name>
<evidence type="ECO:0000256" key="7">
    <source>
        <dbReference type="ARBA" id="ARBA00023136"/>
    </source>
</evidence>
<evidence type="ECO:0000313" key="11">
    <source>
        <dbReference type="Proteomes" id="UP000239872"/>
    </source>
</evidence>
<evidence type="ECO:0000256" key="1">
    <source>
        <dbReference type="ARBA" id="ARBA00004651"/>
    </source>
</evidence>
<keyword evidence="3" id="KW-0328">Glycosyltransferase</keyword>
<dbReference type="InterPro" id="IPR050297">
    <property type="entry name" value="LipidA_mod_glycosyltrf_83"/>
</dbReference>
<proteinExistence type="predicted"/>
<comment type="caution">
    <text evidence="10">The sequence shown here is derived from an EMBL/GenBank/DDBJ whole genome shotgun (WGS) entry which is preliminary data.</text>
</comment>
<dbReference type="PANTHER" id="PTHR33908">
    <property type="entry name" value="MANNOSYLTRANSFERASE YKCB-RELATED"/>
    <property type="match status" value="1"/>
</dbReference>
<feature type="transmembrane region" description="Helical" evidence="8">
    <location>
        <begin position="373"/>
        <end position="391"/>
    </location>
</feature>
<feature type="transmembrane region" description="Helical" evidence="8">
    <location>
        <begin position="216"/>
        <end position="234"/>
    </location>
</feature>
<dbReference type="EMBL" id="PPSL01000007">
    <property type="protein sequence ID" value="PQJ09214.1"/>
    <property type="molecule type" value="Genomic_DNA"/>
</dbReference>
<evidence type="ECO:0000256" key="4">
    <source>
        <dbReference type="ARBA" id="ARBA00022679"/>
    </source>
</evidence>
<keyword evidence="11" id="KW-1185">Reference proteome</keyword>
<dbReference type="GO" id="GO:0009103">
    <property type="term" value="P:lipopolysaccharide biosynthetic process"/>
    <property type="evidence" value="ECO:0007669"/>
    <property type="project" value="UniProtKB-ARBA"/>
</dbReference>
<evidence type="ECO:0000256" key="2">
    <source>
        <dbReference type="ARBA" id="ARBA00022475"/>
    </source>
</evidence>
<feature type="transmembrane region" description="Helical" evidence="8">
    <location>
        <begin position="28"/>
        <end position="51"/>
    </location>
</feature>
<keyword evidence="5 8" id="KW-0812">Transmembrane</keyword>
<dbReference type="SUPFAM" id="SSF48452">
    <property type="entry name" value="TPR-like"/>
    <property type="match status" value="1"/>
</dbReference>
<dbReference type="RefSeq" id="WP_105041119.1">
    <property type="nucleotide sequence ID" value="NZ_PPSL01000007.1"/>
</dbReference>
<dbReference type="InterPro" id="IPR038731">
    <property type="entry name" value="RgtA/B/C-like"/>
</dbReference>
<keyword evidence="4" id="KW-0808">Transferase</keyword>
<evidence type="ECO:0000256" key="3">
    <source>
        <dbReference type="ARBA" id="ARBA00022676"/>
    </source>
</evidence>
<feature type="transmembrane region" description="Helical" evidence="8">
    <location>
        <begin position="403"/>
        <end position="422"/>
    </location>
</feature>
<feature type="transmembrane region" description="Helical" evidence="8">
    <location>
        <begin position="146"/>
        <end position="165"/>
    </location>
</feature>
<keyword evidence="2" id="KW-1003">Cell membrane</keyword>
<evidence type="ECO:0000256" key="6">
    <source>
        <dbReference type="ARBA" id="ARBA00022989"/>
    </source>
</evidence>
<dbReference type="AlphaFoldDB" id="A0A2S7SR47"/>
<gene>
    <name evidence="10" type="ORF">CJD36_020730</name>
</gene>
<protein>
    <recommendedName>
        <fullName evidence="9">Glycosyltransferase RgtA/B/C/D-like domain-containing protein</fullName>
    </recommendedName>
</protein>
<dbReference type="Proteomes" id="UP000239872">
    <property type="component" value="Unassembled WGS sequence"/>
</dbReference>
<dbReference type="OrthoDB" id="2034231at2"/>
<keyword evidence="6 8" id="KW-1133">Transmembrane helix</keyword>
<organism evidence="10 11">
    <name type="scientific">Flavipsychrobacter stenotrophus</name>
    <dbReference type="NCBI Taxonomy" id="2077091"/>
    <lineage>
        <taxon>Bacteria</taxon>
        <taxon>Pseudomonadati</taxon>
        <taxon>Bacteroidota</taxon>
        <taxon>Chitinophagia</taxon>
        <taxon>Chitinophagales</taxon>
        <taxon>Chitinophagaceae</taxon>
        <taxon>Flavipsychrobacter</taxon>
    </lineage>
</organism>
<reference evidence="10 11" key="1">
    <citation type="submission" date="2018-01" db="EMBL/GenBank/DDBJ databases">
        <title>A novel member of the phylum Bacteroidetes isolated from glacier ice.</title>
        <authorList>
            <person name="Liu Q."/>
            <person name="Xin Y.-H."/>
        </authorList>
    </citation>
    <scope>NUCLEOTIDE SEQUENCE [LARGE SCALE GENOMIC DNA]</scope>
    <source>
        <strain evidence="10 11">RB1R16</strain>
    </source>
</reference>
<feature type="transmembrane region" description="Helical" evidence="8">
    <location>
        <begin position="246"/>
        <end position="268"/>
    </location>
</feature>
<evidence type="ECO:0000313" key="10">
    <source>
        <dbReference type="EMBL" id="PQJ09214.1"/>
    </source>
</evidence>
<feature type="transmembrane region" description="Helical" evidence="8">
    <location>
        <begin position="309"/>
        <end position="334"/>
    </location>
</feature>
<feature type="domain" description="Glycosyltransferase RgtA/B/C/D-like" evidence="9">
    <location>
        <begin position="124"/>
        <end position="249"/>
    </location>
</feature>
<dbReference type="Pfam" id="PF13231">
    <property type="entry name" value="PMT_2"/>
    <property type="match status" value="1"/>
</dbReference>
<dbReference type="GO" id="GO:0016763">
    <property type="term" value="F:pentosyltransferase activity"/>
    <property type="evidence" value="ECO:0007669"/>
    <property type="project" value="TreeGrafter"/>
</dbReference>
<accession>A0A2S7SR47</accession>
<dbReference type="InterPro" id="IPR011990">
    <property type="entry name" value="TPR-like_helical_dom_sf"/>
</dbReference>
<keyword evidence="7 8" id="KW-0472">Membrane</keyword>
<evidence type="ECO:0000259" key="9">
    <source>
        <dbReference type="Pfam" id="PF13231"/>
    </source>
</evidence>
<dbReference type="PANTHER" id="PTHR33908:SF11">
    <property type="entry name" value="MEMBRANE PROTEIN"/>
    <property type="match status" value="1"/>
</dbReference>